<organism evidence="3 4">
    <name type="scientific">Flavobacterium limnosediminis JC2902</name>
    <dbReference type="NCBI Taxonomy" id="1341181"/>
    <lineage>
        <taxon>Bacteria</taxon>
        <taxon>Pseudomonadati</taxon>
        <taxon>Bacteroidota</taxon>
        <taxon>Flavobacteriia</taxon>
        <taxon>Flavobacteriales</taxon>
        <taxon>Flavobacteriaceae</taxon>
        <taxon>Flavobacterium</taxon>
    </lineage>
</organism>
<sequence>MDSEDNVYVSGRFSSCSSPYYARIDNDVILNTYTSASCRSLFIAKYNSNGTLLWFKQPQQLISQTVAISQTLSRGLATDSLGNSYWLCLLPAGTYADGAFVNSMSGTNLFVLKYDTNGSFISATYLDPQLTSSFGLNAKFYRNQNNGNFYITSFNGGSGTAVVGGQTVTHSAFIACFNELGQFQWKKESTGTMGGALKFYNLVFDTSNNIYLSGEMVGTEGALLGFSTTNWTSFVMKTDQTANNLLWGTCYNNNSGAYTYGAIALNGNEVGYAGYCFGSNFTWGSQSIFASNANEGTEVMLARFNKDTGACLGLHKIPGNIGYDDYGTALAVDASGDYILGGGFGGQITAGTTLTNAGSQTDFFIAKFATSACSPLSNEEFNLNETKVYPNPVKDNLYWQGENSWSNYEVYSVLGQKVAEGKIEAGQHQISLASLQQGIYVLQCYDASGNSKAFKISKE</sequence>
<evidence type="ECO:0000313" key="4">
    <source>
        <dbReference type="Proteomes" id="UP000018004"/>
    </source>
</evidence>
<reference evidence="3 4" key="1">
    <citation type="submission" date="2013-08" db="EMBL/GenBank/DDBJ databases">
        <title>Flavobacterium limnosediminis JC2902 genome sequencing.</title>
        <authorList>
            <person name="Lee K."/>
            <person name="Yi H."/>
            <person name="Park S."/>
            <person name="Chun J."/>
        </authorList>
    </citation>
    <scope>NUCLEOTIDE SEQUENCE [LARGE SCALE GENOMIC DNA]</scope>
    <source>
        <strain evidence="3 4">JC2902</strain>
    </source>
</reference>
<dbReference type="NCBIfam" id="TIGR04183">
    <property type="entry name" value="Por_Secre_tail"/>
    <property type="match status" value="1"/>
</dbReference>
<dbReference type="STRING" id="1341181.FLJC2902T_25320"/>
<dbReference type="eggNOG" id="COG2356">
    <property type="taxonomic scope" value="Bacteria"/>
</dbReference>
<dbReference type="EMBL" id="AVGG01000018">
    <property type="protein sequence ID" value="ESU26561.1"/>
    <property type="molecule type" value="Genomic_DNA"/>
</dbReference>
<dbReference type="PATRIC" id="fig|1341181.4.peg.2492"/>
<keyword evidence="4" id="KW-1185">Reference proteome</keyword>
<dbReference type="Proteomes" id="UP000018004">
    <property type="component" value="Unassembled WGS sequence"/>
</dbReference>
<dbReference type="RefSeq" id="WP_023580094.1">
    <property type="nucleotide sequence ID" value="NZ_AVGG01000018.1"/>
</dbReference>
<proteinExistence type="predicted"/>
<dbReference type="Pfam" id="PF18962">
    <property type="entry name" value="Por_Secre_tail"/>
    <property type="match status" value="1"/>
</dbReference>
<dbReference type="OrthoDB" id="5381604at2"/>
<keyword evidence="1" id="KW-0732">Signal</keyword>
<comment type="caution">
    <text evidence="3">The sequence shown here is derived from an EMBL/GenBank/DDBJ whole genome shotgun (WGS) entry which is preliminary data.</text>
</comment>
<dbReference type="InterPro" id="IPR026444">
    <property type="entry name" value="Secre_tail"/>
</dbReference>
<feature type="domain" description="Secretion system C-terminal sorting" evidence="2">
    <location>
        <begin position="388"/>
        <end position="451"/>
    </location>
</feature>
<protein>
    <recommendedName>
        <fullName evidence="2">Secretion system C-terminal sorting domain-containing protein</fullName>
    </recommendedName>
</protein>
<name>V6SIY6_9FLAO</name>
<gene>
    <name evidence="3" type="ORF">FLJC2902T_25320</name>
</gene>
<evidence type="ECO:0000313" key="3">
    <source>
        <dbReference type="EMBL" id="ESU26561.1"/>
    </source>
</evidence>
<evidence type="ECO:0000259" key="2">
    <source>
        <dbReference type="Pfam" id="PF18962"/>
    </source>
</evidence>
<evidence type="ECO:0000256" key="1">
    <source>
        <dbReference type="ARBA" id="ARBA00022729"/>
    </source>
</evidence>
<dbReference type="AlphaFoldDB" id="V6SIY6"/>
<accession>V6SIY6</accession>